<dbReference type="InterPro" id="IPR027304">
    <property type="entry name" value="Trigger_fact/SurA_dom_sf"/>
</dbReference>
<name>A0A645FZY5_9ZZZZ</name>
<dbReference type="Pfam" id="PF13623">
    <property type="entry name" value="SurA_N_2"/>
    <property type="match status" value="1"/>
</dbReference>
<dbReference type="AlphaFoldDB" id="A0A645FZY5"/>
<dbReference type="SUPFAM" id="SSF109998">
    <property type="entry name" value="Triger factor/SurA peptide-binding domain-like"/>
    <property type="match status" value="1"/>
</dbReference>
<dbReference type="Gene3D" id="1.10.4030.10">
    <property type="entry name" value="Porin chaperone SurA, peptide-binding domain"/>
    <property type="match status" value="1"/>
</dbReference>
<reference evidence="1" key="1">
    <citation type="submission" date="2019-08" db="EMBL/GenBank/DDBJ databases">
        <authorList>
            <person name="Kucharzyk K."/>
            <person name="Murdoch R.W."/>
            <person name="Higgins S."/>
            <person name="Loffler F."/>
        </authorList>
    </citation>
    <scope>NUCLEOTIDE SEQUENCE</scope>
</reference>
<gene>
    <name evidence="1" type="ORF">SDC9_164826</name>
</gene>
<evidence type="ECO:0008006" key="2">
    <source>
        <dbReference type="Google" id="ProtNLM"/>
    </source>
</evidence>
<proteinExistence type="predicted"/>
<accession>A0A645FZY5</accession>
<protein>
    <recommendedName>
        <fullName evidence="2">Peptidylprolyl isomerase</fullName>
    </recommendedName>
</protein>
<organism evidence="1">
    <name type="scientific">bioreactor metagenome</name>
    <dbReference type="NCBI Taxonomy" id="1076179"/>
    <lineage>
        <taxon>unclassified sequences</taxon>
        <taxon>metagenomes</taxon>
        <taxon>ecological metagenomes</taxon>
    </lineage>
</organism>
<dbReference type="EMBL" id="VSSQ01064612">
    <property type="protein sequence ID" value="MPN17473.1"/>
    <property type="molecule type" value="Genomic_DNA"/>
</dbReference>
<evidence type="ECO:0000313" key="1">
    <source>
        <dbReference type="EMBL" id="MPN17473.1"/>
    </source>
</evidence>
<sequence>MKKFIRIISLLLAIGMLLILIPGCDAFELNEEKDAATTVAVINGEKIPKSEFNDYYLFNKIVYALYGYSVSDENTEEFVTALYDDFVSTYLFKYELEKAGISVTQEEIDESKSDLLSTISLYYPDQTSLEEFYASYSRSSYRRQQCRLL</sequence>
<comment type="caution">
    <text evidence="1">The sequence shown here is derived from an EMBL/GenBank/DDBJ whole genome shotgun (WGS) entry which is preliminary data.</text>
</comment>